<protein>
    <submittedName>
        <fullName evidence="1">Uncharacterized protein</fullName>
    </submittedName>
</protein>
<gene>
    <name evidence="1" type="ORF">EVA_11038</name>
</gene>
<sequence length="38" mass="4284">MSAIAPYPYSWKRSSTSNMMAREHTAQCQTKSTDSSGW</sequence>
<comment type="caution">
    <text evidence="1">The sequence shown here is derived from an EMBL/GenBank/DDBJ whole genome shotgun (WGS) entry which is preliminary data.</text>
</comment>
<evidence type="ECO:0000313" key="1">
    <source>
        <dbReference type="EMBL" id="EJX00854.1"/>
    </source>
</evidence>
<proteinExistence type="predicted"/>
<dbReference type="AlphaFoldDB" id="J9G1X4"/>
<organism evidence="1">
    <name type="scientific">gut metagenome</name>
    <dbReference type="NCBI Taxonomy" id="749906"/>
    <lineage>
        <taxon>unclassified sequences</taxon>
        <taxon>metagenomes</taxon>
        <taxon>organismal metagenomes</taxon>
    </lineage>
</organism>
<name>J9G1X4_9ZZZZ</name>
<accession>J9G1X4</accession>
<dbReference type="EMBL" id="AMCI01003203">
    <property type="protein sequence ID" value="EJX00854.1"/>
    <property type="molecule type" value="Genomic_DNA"/>
</dbReference>
<reference evidence="1" key="1">
    <citation type="journal article" date="2012" name="PLoS ONE">
        <title>Gene sets for utilization of primary and secondary nutrition supplies in the distal gut of endangered iberian lynx.</title>
        <authorList>
            <person name="Alcaide M."/>
            <person name="Messina E."/>
            <person name="Richter M."/>
            <person name="Bargiela R."/>
            <person name="Peplies J."/>
            <person name="Huws S.A."/>
            <person name="Newbold C.J."/>
            <person name="Golyshin P.N."/>
            <person name="Simon M.A."/>
            <person name="Lopez G."/>
            <person name="Yakimov M.M."/>
            <person name="Ferrer M."/>
        </authorList>
    </citation>
    <scope>NUCLEOTIDE SEQUENCE</scope>
</reference>